<evidence type="ECO:0008006" key="3">
    <source>
        <dbReference type="Google" id="ProtNLM"/>
    </source>
</evidence>
<dbReference type="Proteomes" id="UP000017819">
    <property type="component" value="Unassembled WGS sequence"/>
</dbReference>
<protein>
    <recommendedName>
        <fullName evidence="3">EthD domain-containing protein</fullName>
    </recommendedName>
</protein>
<dbReference type="AlphaFoldDB" id="V4REG7"/>
<evidence type="ECO:0000313" key="1">
    <source>
        <dbReference type="EMBL" id="ESR23784.1"/>
    </source>
</evidence>
<evidence type="ECO:0000313" key="2">
    <source>
        <dbReference type="Proteomes" id="UP000017819"/>
    </source>
</evidence>
<keyword evidence="2" id="KW-1185">Reference proteome</keyword>
<dbReference type="EMBL" id="AWXZ01000038">
    <property type="protein sequence ID" value="ESR23784.1"/>
    <property type="molecule type" value="Genomic_DNA"/>
</dbReference>
<dbReference type="RefSeq" id="WP_023433137.1">
    <property type="nucleotide sequence ID" value="NZ_AWXZ01000038.1"/>
</dbReference>
<name>V4REG7_9HYPH</name>
<reference evidence="1 2" key="1">
    <citation type="journal article" date="2014" name="Genome Announc.">
        <title>Draft Genome Sequence of Lutibaculum baratangense Strain AMV1T, Isolated from a Mud Volcano in Andamans, India.</title>
        <authorList>
            <person name="Singh A."/>
            <person name="Sreenivas A."/>
            <person name="Sathyanarayana Reddy G."/>
            <person name="Pinnaka A.K."/>
            <person name="Shivaji S."/>
        </authorList>
    </citation>
    <scope>NUCLEOTIDE SEQUENCE [LARGE SCALE GENOMIC DNA]</scope>
    <source>
        <strain evidence="1 2">AMV1</strain>
    </source>
</reference>
<dbReference type="InterPro" id="IPR011008">
    <property type="entry name" value="Dimeric_a/b-barrel"/>
</dbReference>
<sequence>MAARGLLMDVVEGSEPPASGGAGSSDAIVQCWRGGVVDRATRAARAGSVCAMTLVDLPVPAGRDDQEAPRAALASWDLEQIVPSDEPSPHDARGLVIVSMDVDPAVEDEFNDWYTTEHIPLLRQVEGVLTARRFRASRGAPKYVSIYHLDDAARYASPVWLAANKTPWMRRMRRFQQNRTYFIFDERLAT</sequence>
<dbReference type="OrthoDB" id="3034735at2"/>
<organism evidence="1 2">
    <name type="scientific">Lutibaculum baratangense AMV1</name>
    <dbReference type="NCBI Taxonomy" id="631454"/>
    <lineage>
        <taxon>Bacteria</taxon>
        <taxon>Pseudomonadati</taxon>
        <taxon>Pseudomonadota</taxon>
        <taxon>Alphaproteobacteria</taxon>
        <taxon>Hyphomicrobiales</taxon>
        <taxon>Tepidamorphaceae</taxon>
        <taxon>Lutibaculum</taxon>
    </lineage>
</organism>
<dbReference type="SUPFAM" id="SSF54909">
    <property type="entry name" value="Dimeric alpha+beta barrel"/>
    <property type="match status" value="1"/>
</dbReference>
<gene>
    <name evidence="1" type="ORF">N177_3014</name>
</gene>
<dbReference type="STRING" id="631454.N177_3014"/>
<accession>V4REG7</accession>
<dbReference type="eggNOG" id="ENOG5031400">
    <property type="taxonomic scope" value="Bacteria"/>
</dbReference>
<comment type="caution">
    <text evidence="1">The sequence shown here is derived from an EMBL/GenBank/DDBJ whole genome shotgun (WGS) entry which is preliminary data.</text>
</comment>
<proteinExistence type="predicted"/>